<proteinExistence type="predicted"/>
<gene>
    <name evidence="1" type="ORF">HNR51_001286</name>
</gene>
<sequence length="104" mass="11044">MMLVQAVGMGVRISLADLEMTWRAVDEAAGAGRGALERTAVAFGVRRAVVMAAIDRVEAAVGDQDFFDARVRRSGALTAAGHAFHRKAPALIRAWKGLMPPGVK</sequence>
<organism evidence="1 2">
    <name type="scientific">Methylorubrum thiocyanatum</name>
    <dbReference type="NCBI Taxonomy" id="47958"/>
    <lineage>
        <taxon>Bacteria</taxon>
        <taxon>Pseudomonadati</taxon>
        <taxon>Pseudomonadota</taxon>
        <taxon>Alphaproteobacteria</taxon>
        <taxon>Hyphomicrobiales</taxon>
        <taxon>Methylobacteriaceae</taxon>
        <taxon>Methylorubrum</taxon>
    </lineage>
</organism>
<dbReference type="EMBL" id="JACJIB010000002">
    <property type="protein sequence ID" value="MBA8912218.1"/>
    <property type="molecule type" value="Genomic_DNA"/>
</dbReference>
<dbReference type="RefSeq" id="WP_182554345.1">
    <property type="nucleotide sequence ID" value="NZ_BPRF01000033.1"/>
</dbReference>
<reference evidence="1 2" key="1">
    <citation type="submission" date="2020-08" db="EMBL/GenBank/DDBJ databases">
        <title>Genomic Encyclopedia of Type Strains, Phase IV (KMG-IV): sequencing the most valuable type-strain genomes for metagenomic binning, comparative biology and taxonomic classification.</title>
        <authorList>
            <person name="Goeker M."/>
        </authorList>
    </citation>
    <scope>NUCLEOTIDE SEQUENCE [LARGE SCALE GENOMIC DNA]</scope>
    <source>
        <strain evidence="1 2">DSM 11490</strain>
    </source>
</reference>
<keyword evidence="2" id="KW-1185">Reference proteome</keyword>
<comment type="caution">
    <text evidence="1">The sequence shown here is derived from an EMBL/GenBank/DDBJ whole genome shotgun (WGS) entry which is preliminary data.</text>
</comment>
<evidence type="ECO:0000313" key="2">
    <source>
        <dbReference type="Proteomes" id="UP000543554"/>
    </source>
</evidence>
<name>A0AA40S080_9HYPH</name>
<evidence type="ECO:0000313" key="1">
    <source>
        <dbReference type="EMBL" id="MBA8912218.1"/>
    </source>
</evidence>
<dbReference type="AlphaFoldDB" id="A0AA40S080"/>
<accession>A0AA40S080</accession>
<protein>
    <submittedName>
        <fullName evidence="1">Uncharacterized protein</fullName>
    </submittedName>
</protein>
<dbReference type="Proteomes" id="UP000543554">
    <property type="component" value="Unassembled WGS sequence"/>
</dbReference>